<evidence type="ECO:0000313" key="3">
    <source>
        <dbReference type="EMBL" id="KAK4149621.1"/>
    </source>
</evidence>
<feature type="coiled-coil region" evidence="1">
    <location>
        <begin position="44"/>
        <end position="78"/>
    </location>
</feature>
<proteinExistence type="predicted"/>
<gene>
    <name evidence="3" type="ORF">C8A00DRAFT_18711</name>
</gene>
<dbReference type="AlphaFoldDB" id="A0AAN6VEZ5"/>
<evidence type="ECO:0000256" key="2">
    <source>
        <dbReference type="SAM" id="MobiDB-lite"/>
    </source>
</evidence>
<reference evidence="3" key="2">
    <citation type="submission" date="2023-05" db="EMBL/GenBank/DDBJ databases">
        <authorList>
            <consortium name="Lawrence Berkeley National Laboratory"/>
            <person name="Steindorff A."/>
            <person name="Hensen N."/>
            <person name="Bonometti L."/>
            <person name="Westerberg I."/>
            <person name="Brannstrom I.O."/>
            <person name="Guillou S."/>
            <person name="Cros-Aarteil S."/>
            <person name="Calhoun S."/>
            <person name="Haridas S."/>
            <person name="Kuo A."/>
            <person name="Mondo S."/>
            <person name="Pangilinan J."/>
            <person name="Riley R."/>
            <person name="Labutti K."/>
            <person name="Andreopoulos B."/>
            <person name="Lipzen A."/>
            <person name="Chen C."/>
            <person name="Yanf M."/>
            <person name="Daum C."/>
            <person name="Ng V."/>
            <person name="Clum A."/>
            <person name="Ohm R."/>
            <person name="Martin F."/>
            <person name="Silar P."/>
            <person name="Natvig D."/>
            <person name="Lalanne C."/>
            <person name="Gautier V."/>
            <person name="Ament-Velasquez S.L."/>
            <person name="Kruys A."/>
            <person name="Hutchinson M.I."/>
            <person name="Powell A.J."/>
            <person name="Barry K."/>
            <person name="Miller A.N."/>
            <person name="Grigoriev I.V."/>
            <person name="Debuchy R."/>
            <person name="Gladieux P."/>
            <person name="Thoren M.H."/>
            <person name="Johannesson H."/>
        </authorList>
    </citation>
    <scope>NUCLEOTIDE SEQUENCE</scope>
    <source>
        <strain evidence="3">CBS 538.74</strain>
    </source>
</reference>
<evidence type="ECO:0000256" key="1">
    <source>
        <dbReference type="SAM" id="Coils"/>
    </source>
</evidence>
<keyword evidence="1" id="KW-0175">Coiled coil</keyword>
<protein>
    <submittedName>
        <fullName evidence="3">Uncharacterized protein</fullName>
    </submittedName>
</protein>
<organism evidence="3 4">
    <name type="scientific">Chaetomidium leptoderma</name>
    <dbReference type="NCBI Taxonomy" id="669021"/>
    <lineage>
        <taxon>Eukaryota</taxon>
        <taxon>Fungi</taxon>
        <taxon>Dikarya</taxon>
        <taxon>Ascomycota</taxon>
        <taxon>Pezizomycotina</taxon>
        <taxon>Sordariomycetes</taxon>
        <taxon>Sordariomycetidae</taxon>
        <taxon>Sordariales</taxon>
        <taxon>Chaetomiaceae</taxon>
        <taxon>Chaetomidium</taxon>
    </lineage>
</organism>
<accession>A0AAN6VEZ5</accession>
<evidence type="ECO:0000313" key="4">
    <source>
        <dbReference type="Proteomes" id="UP001302745"/>
    </source>
</evidence>
<name>A0AAN6VEZ5_9PEZI</name>
<dbReference type="EMBL" id="MU857140">
    <property type="protein sequence ID" value="KAK4149621.1"/>
    <property type="molecule type" value="Genomic_DNA"/>
</dbReference>
<keyword evidence="4" id="KW-1185">Reference proteome</keyword>
<feature type="region of interest" description="Disordered" evidence="2">
    <location>
        <begin position="91"/>
        <end position="162"/>
    </location>
</feature>
<sequence>MTSQHIPETLAAYPIPGVFVTSSQEYSTYVQRWETYAANVSREIYLLKNKIAGLENAKDNLESQRETLQQIVSKQRELIFSLERDLEHQITPSTTQFGVPVPESGTSSPEVTFESGTYPPPPDLLALVETEADLTPQKRTADVDIGPSSKRQDRESYPAASS</sequence>
<comment type="caution">
    <text evidence="3">The sequence shown here is derived from an EMBL/GenBank/DDBJ whole genome shotgun (WGS) entry which is preliminary data.</text>
</comment>
<dbReference type="Proteomes" id="UP001302745">
    <property type="component" value="Unassembled WGS sequence"/>
</dbReference>
<reference evidence="3" key="1">
    <citation type="journal article" date="2023" name="Mol. Phylogenet. Evol.">
        <title>Genome-scale phylogeny and comparative genomics of the fungal order Sordariales.</title>
        <authorList>
            <person name="Hensen N."/>
            <person name="Bonometti L."/>
            <person name="Westerberg I."/>
            <person name="Brannstrom I.O."/>
            <person name="Guillou S."/>
            <person name="Cros-Aarteil S."/>
            <person name="Calhoun S."/>
            <person name="Haridas S."/>
            <person name="Kuo A."/>
            <person name="Mondo S."/>
            <person name="Pangilinan J."/>
            <person name="Riley R."/>
            <person name="LaButti K."/>
            <person name="Andreopoulos B."/>
            <person name="Lipzen A."/>
            <person name="Chen C."/>
            <person name="Yan M."/>
            <person name="Daum C."/>
            <person name="Ng V."/>
            <person name="Clum A."/>
            <person name="Steindorff A."/>
            <person name="Ohm R.A."/>
            <person name="Martin F."/>
            <person name="Silar P."/>
            <person name="Natvig D.O."/>
            <person name="Lalanne C."/>
            <person name="Gautier V."/>
            <person name="Ament-Velasquez S.L."/>
            <person name="Kruys A."/>
            <person name="Hutchinson M.I."/>
            <person name="Powell A.J."/>
            <person name="Barry K."/>
            <person name="Miller A.N."/>
            <person name="Grigoriev I.V."/>
            <person name="Debuchy R."/>
            <person name="Gladieux P."/>
            <person name="Hiltunen Thoren M."/>
            <person name="Johannesson H."/>
        </authorList>
    </citation>
    <scope>NUCLEOTIDE SEQUENCE</scope>
    <source>
        <strain evidence="3">CBS 538.74</strain>
    </source>
</reference>